<dbReference type="CDD" id="cd01324">
    <property type="entry name" value="cbb3_Oxidase_CcoQ"/>
    <property type="match status" value="1"/>
</dbReference>
<reference evidence="2 3" key="1">
    <citation type="submission" date="2020-08" db="EMBL/GenBank/DDBJ databases">
        <title>Genomic Encyclopedia of Type Strains, Phase IV (KMG-IV): sequencing the most valuable type-strain genomes for metagenomic binning, comparative biology and taxonomic classification.</title>
        <authorList>
            <person name="Goeker M."/>
        </authorList>
    </citation>
    <scope>NUCLEOTIDE SEQUENCE [LARGE SCALE GENOMIC DNA]</scope>
    <source>
        <strain evidence="2 3">DSM 102134</strain>
    </source>
</reference>
<dbReference type="InterPro" id="IPR008621">
    <property type="entry name" value="Cbb3-typ_cyt_oxidase_comp"/>
</dbReference>
<dbReference type="Pfam" id="PF05545">
    <property type="entry name" value="FixQ"/>
    <property type="match status" value="1"/>
</dbReference>
<keyword evidence="1" id="KW-0812">Transmembrane</keyword>
<keyword evidence="1" id="KW-0472">Membrane</keyword>
<keyword evidence="3" id="KW-1185">Reference proteome</keyword>
<gene>
    <name evidence="2" type="ORF">HNQ75_003568</name>
</gene>
<accession>A0A7X0DEA2</accession>
<organism evidence="2 3">
    <name type="scientific">Pseudorhizobium flavum</name>
    <dbReference type="NCBI Taxonomy" id="1335061"/>
    <lineage>
        <taxon>Bacteria</taxon>
        <taxon>Pseudomonadati</taxon>
        <taxon>Pseudomonadota</taxon>
        <taxon>Alphaproteobacteria</taxon>
        <taxon>Hyphomicrobiales</taxon>
        <taxon>Rhizobiaceae</taxon>
        <taxon>Rhizobium/Agrobacterium group</taxon>
        <taxon>Pseudorhizobium</taxon>
    </lineage>
</organism>
<evidence type="ECO:0000313" key="2">
    <source>
        <dbReference type="EMBL" id="MBB6181580.1"/>
    </source>
</evidence>
<proteinExistence type="predicted"/>
<name>A0A7X0DEA2_9HYPH</name>
<feature type="transmembrane region" description="Helical" evidence="1">
    <location>
        <begin position="15"/>
        <end position="33"/>
    </location>
</feature>
<protein>
    <submittedName>
        <fullName evidence="2">Cytochrome c oxidase cbb3-type subunit 4</fullName>
    </submittedName>
</protein>
<keyword evidence="1" id="KW-1133">Transmembrane helix</keyword>
<dbReference type="RefSeq" id="WP_077548898.1">
    <property type="nucleotide sequence ID" value="NZ_CANLQM010000016.1"/>
</dbReference>
<dbReference type="AlphaFoldDB" id="A0A7X0DEA2"/>
<dbReference type="EMBL" id="JACHEJ010000011">
    <property type="protein sequence ID" value="MBB6181580.1"/>
    <property type="molecule type" value="Genomic_DNA"/>
</dbReference>
<evidence type="ECO:0000313" key="3">
    <source>
        <dbReference type="Proteomes" id="UP000535501"/>
    </source>
</evidence>
<sequence length="56" mass="6715">MDLDHDTLVFFSKSWGLFYLIAFAVGVLIYTFWPSNKKRFDKAKKDILDKEDRPWT</sequence>
<evidence type="ECO:0000256" key="1">
    <source>
        <dbReference type="SAM" id="Phobius"/>
    </source>
</evidence>
<dbReference type="Proteomes" id="UP000535501">
    <property type="component" value="Unassembled WGS sequence"/>
</dbReference>
<comment type="caution">
    <text evidence="2">The sequence shown here is derived from an EMBL/GenBank/DDBJ whole genome shotgun (WGS) entry which is preliminary data.</text>
</comment>